<protein>
    <recommendedName>
        <fullName evidence="14">Mitochondrial carrier protein</fullName>
    </recommendedName>
</protein>
<evidence type="ECO:0000256" key="9">
    <source>
        <dbReference type="PROSITE-ProRule" id="PRU00282"/>
    </source>
</evidence>
<evidence type="ECO:0000256" key="10">
    <source>
        <dbReference type="RuleBase" id="RU000488"/>
    </source>
</evidence>
<name>A0A813DP13_POLGL</name>
<evidence type="ECO:0000256" key="4">
    <source>
        <dbReference type="ARBA" id="ARBA00022692"/>
    </source>
</evidence>
<feature type="repeat" description="Solcar" evidence="9">
    <location>
        <begin position="192"/>
        <end position="293"/>
    </location>
</feature>
<keyword evidence="7" id="KW-0496">Mitochondrion</keyword>
<dbReference type="GO" id="GO:0031966">
    <property type="term" value="C:mitochondrial membrane"/>
    <property type="evidence" value="ECO:0007669"/>
    <property type="project" value="UniProtKB-SubCell"/>
</dbReference>
<evidence type="ECO:0000256" key="2">
    <source>
        <dbReference type="ARBA" id="ARBA00006375"/>
    </source>
</evidence>
<dbReference type="InterPro" id="IPR050567">
    <property type="entry name" value="Mitochondrial_Carrier"/>
</dbReference>
<dbReference type="AlphaFoldDB" id="A0A813DP13"/>
<dbReference type="InterPro" id="IPR023395">
    <property type="entry name" value="MCP_dom_sf"/>
</dbReference>
<keyword evidence="13" id="KW-1185">Reference proteome</keyword>
<proteinExistence type="inferred from homology"/>
<gene>
    <name evidence="11" type="ORF">PGLA1383_LOCUS6735</name>
    <name evidence="12" type="ORF">PGLA2088_LOCUS40694</name>
</gene>
<dbReference type="InterPro" id="IPR018108">
    <property type="entry name" value="MCP_transmembrane"/>
</dbReference>
<comment type="subcellular location">
    <subcellularLocation>
        <location evidence="1">Mitochondrion membrane</location>
        <topology evidence="1">Multi-pass membrane protein</topology>
    </subcellularLocation>
</comment>
<evidence type="ECO:0000313" key="11">
    <source>
        <dbReference type="EMBL" id="CAE8587912.1"/>
    </source>
</evidence>
<keyword evidence="5" id="KW-0677">Repeat</keyword>
<keyword evidence="3 10" id="KW-0813">Transport</keyword>
<dbReference type="PROSITE" id="PS50920">
    <property type="entry name" value="SOLCAR"/>
    <property type="match status" value="2"/>
</dbReference>
<dbReference type="GO" id="GO:0022857">
    <property type="term" value="F:transmembrane transporter activity"/>
    <property type="evidence" value="ECO:0007669"/>
    <property type="project" value="TreeGrafter"/>
</dbReference>
<sequence length="302" mass="32040">MSLRKATAVDALPPIAAGAMVVSVIMYPADVVRALCMSNPGTSPAAAVKGFVEVHGYSGFVKQGLAAEVTRASISRGIKFFFQPITHKMAFGKPETQGTPITKGLAGALATFPEVLAISPLENIKLASQLDKDKRFNGVVDITKHLVRTRGVVGGLFIGYFGMQVRQCLWTGGFFLSLDFIKGNLKSMGLSNNLAVDVIGGFTAGAFGTALNCWTDVCRSVIQKQAVAETFDAAIPRPSAIQHFMPGPFFGQAASIFQAKGMTGLYAGVGPKMIHLGGSGALLAVLMPRFKTMWFDMNGIQN</sequence>
<keyword evidence="6" id="KW-1133">Transmembrane helix</keyword>
<evidence type="ECO:0000256" key="3">
    <source>
        <dbReference type="ARBA" id="ARBA00022448"/>
    </source>
</evidence>
<comment type="caution">
    <text evidence="11">The sequence shown here is derived from an EMBL/GenBank/DDBJ whole genome shotgun (WGS) entry which is preliminary data.</text>
</comment>
<keyword evidence="4 9" id="KW-0812">Transmembrane</keyword>
<dbReference type="Gene3D" id="1.50.40.10">
    <property type="entry name" value="Mitochondrial carrier domain"/>
    <property type="match status" value="1"/>
</dbReference>
<comment type="similarity">
    <text evidence="2 10">Belongs to the mitochondrial carrier (TC 2.A.29) family.</text>
</comment>
<dbReference type="Proteomes" id="UP000654075">
    <property type="component" value="Unassembled WGS sequence"/>
</dbReference>
<evidence type="ECO:0000256" key="8">
    <source>
        <dbReference type="ARBA" id="ARBA00023136"/>
    </source>
</evidence>
<dbReference type="SUPFAM" id="SSF103506">
    <property type="entry name" value="Mitochondrial carrier"/>
    <property type="match status" value="1"/>
</dbReference>
<dbReference type="PANTHER" id="PTHR45624">
    <property type="entry name" value="MITOCHONDRIAL BASIC AMINO ACIDS TRANSPORTER-RELATED"/>
    <property type="match status" value="1"/>
</dbReference>
<dbReference type="Proteomes" id="UP000626109">
    <property type="component" value="Unassembled WGS sequence"/>
</dbReference>
<reference evidence="11" key="1">
    <citation type="submission" date="2021-02" db="EMBL/GenBank/DDBJ databases">
        <authorList>
            <person name="Dougan E. K."/>
            <person name="Rhodes N."/>
            <person name="Thang M."/>
            <person name="Chan C."/>
        </authorList>
    </citation>
    <scope>NUCLEOTIDE SEQUENCE</scope>
</reference>
<evidence type="ECO:0000256" key="5">
    <source>
        <dbReference type="ARBA" id="ARBA00022737"/>
    </source>
</evidence>
<dbReference type="Pfam" id="PF00153">
    <property type="entry name" value="Mito_carr"/>
    <property type="match status" value="2"/>
</dbReference>
<keyword evidence="8 9" id="KW-0472">Membrane</keyword>
<dbReference type="EMBL" id="CAJNNW010033551">
    <property type="protein sequence ID" value="CAE8719493.1"/>
    <property type="molecule type" value="Genomic_DNA"/>
</dbReference>
<dbReference type="PANTHER" id="PTHR45624:SF10">
    <property type="entry name" value="SLC (SOLUTE CARRIER) HOMOLOG"/>
    <property type="match status" value="1"/>
</dbReference>
<evidence type="ECO:0000313" key="12">
    <source>
        <dbReference type="EMBL" id="CAE8719493.1"/>
    </source>
</evidence>
<evidence type="ECO:0000256" key="7">
    <source>
        <dbReference type="ARBA" id="ARBA00023128"/>
    </source>
</evidence>
<dbReference type="OMA" id="ESHWRIG"/>
<dbReference type="OrthoDB" id="434783at2759"/>
<evidence type="ECO:0008006" key="14">
    <source>
        <dbReference type="Google" id="ProtNLM"/>
    </source>
</evidence>
<dbReference type="EMBL" id="CAJNNV010002824">
    <property type="protein sequence ID" value="CAE8587912.1"/>
    <property type="molecule type" value="Genomic_DNA"/>
</dbReference>
<evidence type="ECO:0000256" key="6">
    <source>
        <dbReference type="ARBA" id="ARBA00022989"/>
    </source>
</evidence>
<accession>A0A813DP13</accession>
<evidence type="ECO:0000313" key="13">
    <source>
        <dbReference type="Proteomes" id="UP000654075"/>
    </source>
</evidence>
<evidence type="ECO:0000256" key="1">
    <source>
        <dbReference type="ARBA" id="ARBA00004225"/>
    </source>
</evidence>
<organism evidence="11 13">
    <name type="scientific">Polarella glacialis</name>
    <name type="common">Dinoflagellate</name>
    <dbReference type="NCBI Taxonomy" id="89957"/>
    <lineage>
        <taxon>Eukaryota</taxon>
        <taxon>Sar</taxon>
        <taxon>Alveolata</taxon>
        <taxon>Dinophyceae</taxon>
        <taxon>Suessiales</taxon>
        <taxon>Suessiaceae</taxon>
        <taxon>Polarella</taxon>
    </lineage>
</organism>
<feature type="repeat" description="Solcar" evidence="9">
    <location>
        <begin position="98"/>
        <end position="184"/>
    </location>
</feature>